<dbReference type="AlphaFoldDB" id="A0A8S1PTJ1"/>
<evidence type="ECO:0000313" key="1">
    <source>
        <dbReference type="EMBL" id="CAD8106535.1"/>
    </source>
</evidence>
<reference evidence="1" key="1">
    <citation type="submission" date="2021-01" db="EMBL/GenBank/DDBJ databases">
        <authorList>
            <consortium name="Genoscope - CEA"/>
            <person name="William W."/>
        </authorList>
    </citation>
    <scope>NUCLEOTIDE SEQUENCE</scope>
</reference>
<evidence type="ECO:0000313" key="2">
    <source>
        <dbReference type="Proteomes" id="UP000692954"/>
    </source>
</evidence>
<gene>
    <name evidence="1" type="ORF">PSON_ATCC_30995.1.T0870031</name>
</gene>
<accession>A0A8S1PTJ1</accession>
<sequence>MLRYQPTLLIRQSKSYWNKERIFLINKSYKLAYEEKYKNFTVKLITNLFLIKKKILNVKIKSRLQQSYKKRINYKNNKQKIWFIDFQKKLQEEFQGYKTQRLYQSILQIRESFCSCSIQNKKFQFNLNFQKTRITLHSAHDDEKLQLMNFSFLAISKFVPPMINHSIIQRILPKNIQ</sequence>
<comment type="caution">
    <text evidence="1">The sequence shown here is derived from an EMBL/GenBank/DDBJ whole genome shotgun (WGS) entry which is preliminary data.</text>
</comment>
<dbReference type="EMBL" id="CAJJDN010000087">
    <property type="protein sequence ID" value="CAD8106535.1"/>
    <property type="molecule type" value="Genomic_DNA"/>
</dbReference>
<protein>
    <submittedName>
        <fullName evidence="1">Uncharacterized protein</fullName>
    </submittedName>
</protein>
<name>A0A8S1PTJ1_9CILI</name>
<keyword evidence="2" id="KW-1185">Reference proteome</keyword>
<organism evidence="1 2">
    <name type="scientific">Paramecium sonneborni</name>
    <dbReference type="NCBI Taxonomy" id="65129"/>
    <lineage>
        <taxon>Eukaryota</taxon>
        <taxon>Sar</taxon>
        <taxon>Alveolata</taxon>
        <taxon>Ciliophora</taxon>
        <taxon>Intramacronucleata</taxon>
        <taxon>Oligohymenophorea</taxon>
        <taxon>Peniculida</taxon>
        <taxon>Parameciidae</taxon>
        <taxon>Paramecium</taxon>
    </lineage>
</organism>
<dbReference type="Proteomes" id="UP000692954">
    <property type="component" value="Unassembled WGS sequence"/>
</dbReference>
<proteinExistence type="predicted"/>